<proteinExistence type="inferred from homology"/>
<feature type="coiled-coil region" evidence="2">
    <location>
        <begin position="185"/>
        <end position="212"/>
    </location>
</feature>
<protein>
    <submittedName>
        <fullName evidence="4">Transporter</fullName>
    </submittedName>
</protein>
<dbReference type="InterPro" id="IPR010131">
    <property type="entry name" value="MdtP/NodT-like"/>
</dbReference>
<evidence type="ECO:0000256" key="2">
    <source>
        <dbReference type="SAM" id="Coils"/>
    </source>
</evidence>
<dbReference type="Proteomes" id="UP000064201">
    <property type="component" value="Chromosome"/>
</dbReference>
<dbReference type="RefSeq" id="WP_047250742.1">
    <property type="nucleotide sequence ID" value="NZ_CP011367.1"/>
</dbReference>
<sequence length="419" mass="46847">MPNSVTSWSVAGLIGLLCLPAVHADTDRWTLERSVTHGLSVAPEAEAFEHRIDAQRGARDQAGRWPNPTLEAEASDQLGMEDGRGGYSLSGIAVTQPLPLWGQIGHRRDAASARLAATEAQTHADRLELEGRIGAAFHAWQQAEAGFELARERLDEAERLGRIARLRQERGDLSERERLRIDLFRSEAMRQLEAAEGERTEARATLAAWLDRRPAGMGTAPAFDAPPPRPTRAAPGTVVDRHPALRAASERQQAAQLEIARARAEGRPDIGIRLFQEREVIDGRRDTSTGIGLQLELPLWDRNQGRVRESVADHYTRQTERRALQRDLTRQVEVGTVHLAHLLDELERHRGETLAPARRVRELTYRGYEAGEASLLELLEAYNTHFNAIEQEHELLAQSWAEWRELRIAAGLSLAEDTQ</sequence>
<evidence type="ECO:0000313" key="5">
    <source>
        <dbReference type="Proteomes" id="UP000064201"/>
    </source>
</evidence>
<name>A0A0G3G4A5_9GAMM</name>
<dbReference type="STRING" id="106634.TVD_02685"/>
<comment type="similarity">
    <text evidence="1">Belongs to the outer membrane factor (OMF) (TC 1.B.17) family.</text>
</comment>
<evidence type="ECO:0000256" key="1">
    <source>
        <dbReference type="ARBA" id="ARBA00007613"/>
    </source>
</evidence>
<organism evidence="4 5">
    <name type="scientific">Thioalkalivibrio versutus</name>
    <dbReference type="NCBI Taxonomy" id="106634"/>
    <lineage>
        <taxon>Bacteria</taxon>
        <taxon>Pseudomonadati</taxon>
        <taxon>Pseudomonadota</taxon>
        <taxon>Gammaproteobacteria</taxon>
        <taxon>Chromatiales</taxon>
        <taxon>Ectothiorhodospiraceae</taxon>
        <taxon>Thioalkalivibrio</taxon>
    </lineage>
</organism>
<dbReference type="Pfam" id="PF02321">
    <property type="entry name" value="OEP"/>
    <property type="match status" value="2"/>
</dbReference>
<dbReference type="AlphaFoldDB" id="A0A0G3G4A5"/>
<keyword evidence="5" id="KW-1185">Reference proteome</keyword>
<accession>A0A0G3G4A5</accession>
<dbReference type="PANTHER" id="PTHR30203:SF24">
    <property type="entry name" value="BLR4935 PROTEIN"/>
    <property type="match status" value="1"/>
</dbReference>
<gene>
    <name evidence="4" type="ORF">TVD_02685</name>
</gene>
<dbReference type="KEGG" id="tvr:TVD_02685"/>
<dbReference type="SUPFAM" id="SSF56954">
    <property type="entry name" value="Outer membrane efflux proteins (OEP)"/>
    <property type="match status" value="1"/>
</dbReference>
<dbReference type="GO" id="GO:0015562">
    <property type="term" value="F:efflux transmembrane transporter activity"/>
    <property type="evidence" value="ECO:0007669"/>
    <property type="project" value="InterPro"/>
</dbReference>
<reference evidence="4 5" key="1">
    <citation type="submission" date="2015-04" db="EMBL/GenBank/DDBJ databases">
        <title>Complete Sequence for the Genome of the Thioalkalivibrio versutus D301.</title>
        <authorList>
            <person name="Mu T."/>
            <person name="Zhou J."/>
            <person name="Xu X."/>
        </authorList>
    </citation>
    <scope>NUCLEOTIDE SEQUENCE [LARGE SCALE GENOMIC DNA]</scope>
    <source>
        <strain evidence="4 5">D301</strain>
    </source>
</reference>
<keyword evidence="2" id="KW-0175">Coiled coil</keyword>
<dbReference type="OrthoDB" id="9791261at2"/>
<dbReference type="InterPro" id="IPR003423">
    <property type="entry name" value="OMP_efflux"/>
</dbReference>
<feature type="chain" id="PRO_5002554073" evidence="3">
    <location>
        <begin position="25"/>
        <end position="419"/>
    </location>
</feature>
<feature type="signal peptide" evidence="3">
    <location>
        <begin position="1"/>
        <end position="24"/>
    </location>
</feature>
<dbReference type="Gene3D" id="1.20.1600.10">
    <property type="entry name" value="Outer membrane efflux proteins (OEP)"/>
    <property type="match status" value="1"/>
</dbReference>
<dbReference type="PATRIC" id="fig|106634.4.peg.542"/>
<evidence type="ECO:0000256" key="3">
    <source>
        <dbReference type="SAM" id="SignalP"/>
    </source>
</evidence>
<dbReference type="EMBL" id="CP011367">
    <property type="protein sequence ID" value="AKJ94347.1"/>
    <property type="molecule type" value="Genomic_DNA"/>
</dbReference>
<evidence type="ECO:0000313" key="4">
    <source>
        <dbReference type="EMBL" id="AKJ94347.1"/>
    </source>
</evidence>
<keyword evidence="3" id="KW-0732">Signal</keyword>
<dbReference type="PANTHER" id="PTHR30203">
    <property type="entry name" value="OUTER MEMBRANE CATION EFFLUX PROTEIN"/>
    <property type="match status" value="1"/>
</dbReference>